<dbReference type="PROSITE" id="PS50297">
    <property type="entry name" value="ANK_REP_REGION"/>
    <property type="match status" value="1"/>
</dbReference>
<dbReference type="GO" id="GO:0005524">
    <property type="term" value="F:ATP binding"/>
    <property type="evidence" value="ECO:0007669"/>
    <property type="project" value="InterPro"/>
</dbReference>
<feature type="compositionally biased region" description="Basic and acidic residues" evidence="4">
    <location>
        <begin position="454"/>
        <end position="472"/>
    </location>
</feature>
<dbReference type="PANTHER" id="PTHR24173:SF74">
    <property type="entry name" value="ANKYRIN REPEAT DOMAIN-CONTAINING PROTEIN 16"/>
    <property type="match status" value="1"/>
</dbReference>
<dbReference type="SMART" id="SM00248">
    <property type="entry name" value="ANK"/>
    <property type="match status" value="4"/>
</dbReference>
<dbReference type="Proteomes" id="UP001174909">
    <property type="component" value="Unassembled WGS sequence"/>
</dbReference>
<dbReference type="SUPFAM" id="SSF56112">
    <property type="entry name" value="Protein kinase-like (PK-like)"/>
    <property type="match status" value="1"/>
</dbReference>
<dbReference type="Gene3D" id="1.25.40.20">
    <property type="entry name" value="Ankyrin repeat-containing domain"/>
    <property type="match status" value="1"/>
</dbReference>
<evidence type="ECO:0000256" key="1">
    <source>
        <dbReference type="ARBA" id="ARBA00022737"/>
    </source>
</evidence>
<feature type="region of interest" description="Disordered" evidence="4">
    <location>
        <begin position="288"/>
        <end position="354"/>
    </location>
</feature>
<dbReference type="PANTHER" id="PTHR24173">
    <property type="entry name" value="ANKYRIN REPEAT CONTAINING"/>
    <property type="match status" value="1"/>
</dbReference>
<evidence type="ECO:0000256" key="4">
    <source>
        <dbReference type="SAM" id="MobiDB-lite"/>
    </source>
</evidence>
<proteinExistence type="predicted"/>
<sequence>MAYDLKYDKLLRAIECGHQNDAVSFFERRLFDVNESIRYLFEDGKRFTVTPLYWAVRHNCPKLCRFLLRNGARPYGTMVYEYYPLHEACNRGYDGVVQEFVNARCELDKVNHDADTPLHVACMRGHIQCVHILLRAGSDCNLRNKLGHTPLQCAVYHDRNDLVELFKAHNKGIETTPPGGSTHQKHSTVSTLVATSTTGVKVQRSHSFNAAGSMSGMGGCGDHQHRRTGGSSRLRTSLARPQSYYEDGASSLVIGQNSLTSFATSQSMQSLSGASTCLSSYPTISTHIPTTYTTQSPDSPVELDAPKRPLDPPPLPTRSVKIPQPIKSNPPKCSSSSRPYSKPAEDFGTKHGTGKGFVIADAPLKPVEGGREQNFQTLCPFPSPGGQKLDPSERKCNPTKHPLLASTRSDHHRHHSDKVLQERLSHPELNAKKRDIQISNRAKSSNDVLLGNSSRRDNSEHPHVPSPTREHISSLAKSLCTSLELHSQTSHHLHPSSSSSSSSSPLHPVLQGVRASLATQAHRFGLSPDHLKCISELATPHLSFPSLDSSSPSSLSSLQPSFQEVDFEVVEGPLDRQVWVEEGPAANEVFATLLLKIQVCDALVRLRSPMNQGDIVLLKVRVRLEPDSGSLASTSLGLLVGSLSEVALLQDLPPHPNITSVLYHCRGRTEKFREYLTHPPLPGHTSLLQSRPDSTTTLWDKSSSGTTECAHGSDNRPTYSPATTGTFLFQSAPGVSLEKYFSDFLHAEQKEVAIEDKFLNILAQLLLAVAHLQKNLVSHCSISSRNVYISDKGSKVVLGDFGQAMNLRPKNLDVFRKSIKQLKASKTRKLSPEAERGLASCDTDSVTSASCHAVQNLEESFSMSDSYAVGALFYDLFGGKEHSFSESETPFIHFLSFRCNHLLQKLVARNPSDRFSALQGAISCFVLLFGPRTSEISGPSDCLNWLVSESLELYLNPVLRDSVTGLSEAGCKRRLRYSYLVSARPELVYNSCKFFSND</sequence>
<dbReference type="GO" id="GO:0004672">
    <property type="term" value="F:protein kinase activity"/>
    <property type="evidence" value="ECO:0007669"/>
    <property type="project" value="InterPro"/>
</dbReference>
<organism evidence="6 7">
    <name type="scientific">Geodia barretti</name>
    <name type="common">Barrett's horny sponge</name>
    <dbReference type="NCBI Taxonomy" id="519541"/>
    <lineage>
        <taxon>Eukaryota</taxon>
        <taxon>Metazoa</taxon>
        <taxon>Porifera</taxon>
        <taxon>Demospongiae</taxon>
        <taxon>Heteroscleromorpha</taxon>
        <taxon>Tetractinellida</taxon>
        <taxon>Astrophorina</taxon>
        <taxon>Geodiidae</taxon>
        <taxon>Geodia</taxon>
    </lineage>
</organism>
<dbReference type="SUPFAM" id="SSF48403">
    <property type="entry name" value="Ankyrin repeat"/>
    <property type="match status" value="1"/>
</dbReference>
<evidence type="ECO:0000259" key="5">
    <source>
        <dbReference type="PROSITE" id="PS50011"/>
    </source>
</evidence>
<feature type="compositionally biased region" description="Low complexity" evidence="4">
    <location>
        <begin position="495"/>
        <end position="507"/>
    </location>
</feature>
<dbReference type="Pfam" id="PF12796">
    <property type="entry name" value="Ank_2"/>
    <property type="match status" value="1"/>
</dbReference>
<comment type="caution">
    <text evidence="6">The sequence shown here is derived from an EMBL/GenBank/DDBJ whole genome shotgun (WGS) entry which is preliminary data.</text>
</comment>
<feature type="compositionally biased region" description="Polar residues" evidence="4">
    <location>
        <begin position="697"/>
        <end position="707"/>
    </location>
</feature>
<feature type="repeat" description="ANK" evidence="3">
    <location>
        <begin position="113"/>
        <end position="145"/>
    </location>
</feature>
<gene>
    <name evidence="6" type="ORF">GBAR_LOCUS22161</name>
</gene>
<feature type="region of interest" description="Disordered" evidence="4">
    <location>
        <begin position="211"/>
        <end position="237"/>
    </location>
</feature>
<evidence type="ECO:0000313" key="7">
    <source>
        <dbReference type="Proteomes" id="UP001174909"/>
    </source>
</evidence>
<dbReference type="PROSITE" id="PS50011">
    <property type="entry name" value="PROTEIN_KINASE_DOM"/>
    <property type="match status" value="1"/>
</dbReference>
<dbReference type="InterPro" id="IPR000719">
    <property type="entry name" value="Prot_kinase_dom"/>
</dbReference>
<evidence type="ECO:0000256" key="3">
    <source>
        <dbReference type="PROSITE-ProRule" id="PRU00023"/>
    </source>
</evidence>
<feature type="region of interest" description="Disordered" evidence="4">
    <location>
        <begin position="374"/>
        <end position="507"/>
    </location>
</feature>
<accession>A0AA35T2X7</accession>
<keyword evidence="1" id="KW-0677">Repeat</keyword>
<evidence type="ECO:0000313" key="6">
    <source>
        <dbReference type="EMBL" id="CAI8039766.1"/>
    </source>
</evidence>
<keyword evidence="2 3" id="KW-0040">ANK repeat</keyword>
<dbReference type="Gene3D" id="1.10.510.10">
    <property type="entry name" value="Transferase(Phosphotransferase) domain 1"/>
    <property type="match status" value="1"/>
</dbReference>
<keyword evidence="7" id="KW-1185">Reference proteome</keyword>
<feature type="region of interest" description="Disordered" evidence="4">
    <location>
        <begin position="697"/>
        <end position="717"/>
    </location>
</feature>
<feature type="compositionally biased region" description="Polar residues" evidence="4">
    <location>
        <begin position="437"/>
        <end position="453"/>
    </location>
</feature>
<protein>
    <submittedName>
        <fullName evidence="6">Ankyrin-2</fullName>
    </submittedName>
</protein>
<evidence type="ECO:0000256" key="2">
    <source>
        <dbReference type="ARBA" id="ARBA00023043"/>
    </source>
</evidence>
<dbReference type="InterPro" id="IPR002110">
    <property type="entry name" value="Ankyrin_rpt"/>
</dbReference>
<dbReference type="InterPro" id="IPR011009">
    <property type="entry name" value="Kinase-like_dom_sf"/>
</dbReference>
<feature type="compositionally biased region" description="Basic and acidic residues" evidence="4">
    <location>
        <begin position="417"/>
        <end position="436"/>
    </location>
</feature>
<reference evidence="6" key="1">
    <citation type="submission" date="2023-03" db="EMBL/GenBank/DDBJ databases">
        <authorList>
            <person name="Steffen K."/>
            <person name="Cardenas P."/>
        </authorList>
    </citation>
    <scope>NUCLEOTIDE SEQUENCE</scope>
</reference>
<feature type="domain" description="Protein kinase" evidence="5">
    <location>
        <begin position="579"/>
        <end position="926"/>
    </location>
</feature>
<dbReference type="InterPro" id="IPR036770">
    <property type="entry name" value="Ankyrin_rpt-contain_sf"/>
</dbReference>
<dbReference type="EMBL" id="CASHTH010003062">
    <property type="protein sequence ID" value="CAI8039766.1"/>
    <property type="molecule type" value="Genomic_DNA"/>
</dbReference>
<dbReference type="AlphaFoldDB" id="A0AA35T2X7"/>
<dbReference type="PROSITE" id="PS50088">
    <property type="entry name" value="ANK_REPEAT"/>
    <property type="match status" value="1"/>
</dbReference>
<dbReference type="Pfam" id="PF13606">
    <property type="entry name" value="Ank_3"/>
    <property type="match status" value="1"/>
</dbReference>
<name>A0AA35T2X7_GEOBA</name>